<accession>A0ABZ1D3C2</accession>
<feature type="compositionally biased region" description="Polar residues" evidence="1">
    <location>
        <begin position="120"/>
        <end position="139"/>
    </location>
</feature>
<evidence type="ECO:0000313" key="2">
    <source>
        <dbReference type="EMBL" id="WRT67864.1"/>
    </source>
</evidence>
<sequence length="169" mass="18175">MSSNDENKSEARSSWSRLRNLRAGEQEINLNEIRPKSIFYVTKQGSITMRTAGSGGNGSQFGTYNDGHFKPFTGQGNCSPGNLSGSGLKFGFDRSTMQDLATGKPIFCPTNGDGSWFWNTTTGNPPQTRSTPTSGNHSATPGAEPSWDGRSLVDILGLLNSGEHPNSKR</sequence>
<evidence type="ECO:0000256" key="1">
    <source>
        <dbReference type="SAM" id="MobiDB-lite"/>
    </source>
</evidence>
<dbReference type="RefSeq" id="XP_062792604.1">
    <property type="nucleotide sequence ID" value="XM_062936553.1"/>
</dbReference>
<feature type="region of interest" description="Disordered" evidence="1">
    <location>
        <begin position="120"/>
        <end position="149"/>
    </location>
</feature>
<evidence type="ECO:0000313" key="3">
    <source>
        <dbReference type="Proteomes" id="UP001329825"/>
    </source>
</evidence>
<organism evidence="2 3">
    <name type="scientific">Kwoniella shivajii</name>
    <dbReference type="NCBI Taxonomy" id="564305"/>
    <lineage>
        <taxon>Eukaryota</taxon>
        <taxon>Fungi</taxon>
        <taxon>Dikarya</taxon>
        <taxon>Basidiomycota</taxon>
        <taxon>Agaricomycotina</taxon>
        <taxon>Tremellomycetes</taxon>
        <taxon>Tremellales</taxon>
        <taxon>Cryptococcaceae</taxon>
        <taxon>Kwoniella</taxon>
    </lineage>
</organism>
<keyword evidence="3" id="KW-1185">Reference proteome</keyword>
<dbReference type="GeneID" id="87956969"/>
<name>A0ABZ1D3C2_9TREE</name>
<dbReference type="Proteomes" id="UP001329825">
    <property type="component" value="Chromosome 6"/>
</dbReference>
<reference evidence="2 3" key="1">
    <citation type="submission" date="2024-01" db="EMBL/GenBank/DDBJ databases">
        <title>Comparative genomics of Cryptococcus and Kwoniella reveals pathogenesis evolution and contrasting modes of karyotype evolution via chromosome fusion or intercentromeric recombination.</title>
        <authorList>
            <person name="Coelho M.A."/>
            <person name="David-Palma M."/>
            <person name="Shea T."/>
            <person name="Bowers K."/>
            <person name="McGinley-Smith S."/>
            <person name="Mohammad A.W."/>
            <person name="Gnirke A."/>
            <person name="Yurkov A.M."/>
            <person name="Nowrousian M."/>
            <person name="Sun S."/>
            <person name="Cuomo C.A."/>
            <person name="Heitman J."/>
        </authorList>
    </citation>
    <scope>NUCLEOTIDE SEQUENCE [LARGE SCALE GENOMIC DNA]</scope>
    <source>
        <strain evidence="2">CBS 11374</strain>
    </source>
</reference>
<dbReference type="EMBL" id="CP141886">
    <property type="protein sequence ID" value="WRT67864.1"/>
    <property type="molecule type" value="Genomic_DNA"/>
</dbReference>
<gene>
    <name evidence="2" type="ORF">IL334_004838</name>
</gene>
<proteinExistence type="predicted"/>
<protein>
    <submittedName>
        <fullName evidence="2">Uncharacterized protein</fullName>
    </submittedName>
</protein>